<dbReference type="RefSeq" id="WP_289955801.1">
    <property type="nucleotide sequence ID" value="NZ_JAUEMJ010000002.1"/>
</dbReference>
<dbReference type="Proteomes" id="UP001171902">
    <property type="component" value="Unassembled WGS sequence"/>
</dbReference>
<evidence type="ECO:0000256" key="1">
    <source>
        <dbReference type="ARBA" id="ARBA00022679"/>
    </source>
</evidence>
<dbReference type="GO" id="GO:0004020">
    <property type="term" value="F:adenylylsulfate kinase activity"/>
    <property type="evidence" value="ECO:0007669"/>
    <property type="project" value="UniProtKB-EC"/>
</dbReference>
<sequence length="434" mass="46386">MSTAEAVMVMVFRVSRGLRLASGPDPRTRRPCPATWLRTVGPARKAFAGVIVRSYARPMADIPLLWLIGTAGSGKTSTAWALYSQLADEGVKVAFVDGDQVGMAYPARPGDPDEDQVKARGLGAVWPGFRAAGAQCLIVSGTVEDAATVADYAAQVPDTAMTLVELRVGSEELRDRLIGRGAEYLIEPALALAAQLEREPLTDHLVDTGGRSVEDVVKLVRGRLGDWPGATSGSVEVFDAPAPVESDRLPMAWICGATGVGKSTVAFGVFMRLLGSGVKASYVDLAQIGWFRPAAEDDPDGHRLKARNLAALWQTHRDAGSEYLVVSGTGGGAATARNYLDAVPDCEPAVVRLDARPEVLADRIRLRGQGVGVELPGDDLRGLPEADLERRIEAAKEEAAQLDRDRIGDFQLDTSDRTADELADAIMDLIKHRP</sequence>
<name>A0ABT7YKQ0_9ACTN</name>
<dbReference type="Pfam" id="PF01583">
    <property type="entry name" value="APS_kinase"/>
    <property type="match status" value="1"/>
</dbReference>
<organism evidence="3 4">
    <name type="scientific">Glycomyces tritici</name>
    <dbReference type="NCBI Taxonomy" id="2665176"/>
    <lineage>
        <taxon>Bacteria</taxon>
        <taxon>Bacillati</taxon>
        <taxon>Actinomycetota</taxon>
        <taxon>Actinomycetes</taxon>
        <taxon>Glycomycetales</taxon>
        <taxon>Glycomycetaceae</taxon>
        <taxon>Glycomyces</taxon>
    </lineage>
</organism>
<dbReference type="EC" id="2.7.1.25" evidence="3"/>
<protein>
    <submittedName>
        <fullName evidence="3">Adenylyl-sulfate kinase</fullName>
        <ecNumber evidence="3">2.7.1.25</ecNumber>
    </submittedName>
</protein>
<reference evidence="3" key="1">
    <citation type="submission" date="2023-06" db="EMBL/GenBank/DDBJ databases">
        <title>Gycomyces niveus sp.nov., a novel actinomycete isolated from soil in Shouguang.</title>
        <authorList>
            <person name="Yang X."/>
            <person name="Zhao J."/>
        </authorList>
    </citation>
    <scope>NUCLEOTIDE SEQUENCE</scope>
    <source>
        <strain evidence="3">NEAU C2</strain>
    </source>
</reference>
<dbReference type="InterPro" id="IPR027417">
    <property type="entry name" value="P-loop_NTPase"/>
</dbReference>
<gene>
    <name evidence="3" type="ORF">QWI33_05745</name>
</gene>
<evidence type="ECO:0000313" key="4">
    <source>
        <dbReference type="Proteomes" id="UP001171902"/>
    </source>
</evidence>
<dbReference type="SUPFAM" id="SSF52540">
    <property type="entry name" value="P-loop containing nucleoside triphosphate hydrolases"/>
    <property type="match status" value="2"/>
</dbReference>
<evidence type="ECO:0000259" key="2">
    <source>
        <dbReference type="Pfam" id="PF01583"/>
    </source>
</evidence>
<dbReference type="Gene3D" id="3.40.50.300">
    <property type="entry name" value="P-loop containing nucleotide triphosphate hydrolases"/>
    <property type="match status" value="2"/>
</dbReference>
<dbReference type="EMBL" id="JAUEMJ010000002">
    <property type="protein sequence ID" value="MDN3239216.1"/>
    <property type="molecule type" value="Genomic_DNA"/>
</dbReference>
<comment type="caution">
    <text evidence="3">The sequence shown here is derived from an EMBL/GenBank/DDBJ whole genome shotgun (WGS) entry which is preliminary data.</text>
</comment>
<keyword evidence="3" id="KW-0418">Kinase</keyword>
<accession>A0ABT7YKQ0</accession>
<evidence type="ECO:0000313" key="3">
    <source>
        <dbReference type="EMBL" id="MDN3239216.1"/>
    </source>
</evidence>
<keyword evidence="4" id="KW-1185">Reference proteome</keyword>
<proteinExistence type="predicted"/>
<dbReference type="InterPro" id="IPR059117">
    <property type="entry name" value="APS_kinase_dom"/>
</dbReference>
<keyword evidence="1 3" id="KW-0808">Transferase</keyword>
<feature type="domain" description="APS kinase" evidence="2">
    <location>
        <begin position="65"/>
        <end position="105"/>
    </location>
</feature>